<dbReference type="STRING" id="576137.A0A1L7XDE6"/>
<feature type="domain" description="Thiolase N-terminal" evidence="10">
    <location>
        <begin position="19"/>
        <end position="276"/>
    </location>
</feature>
<evidence type="ECO:0000256" key="3">
    <source>
        <dbReference type="ARBA" id="ARBA00010982"/>
    </source>
</evidence>
<name>A0A1L7XDE6_9HELO</name>
<comment type="cofactor">
    <cofactor evidence="1">
        <name>K(+)</name>
        <dbReference type="ChEBI" id="CHEBI:29103"/>
    </cofactor>
</comment>
<feature type="active site" description="Proton acceptor" evidence="8">
    <location>
        <position position="363"/>
    </location>
</feature>
<evidence type="ECO:0000256" key="4">
    <source>
        <dbReference type="ARBA" id="ARBA00022679"/>
    </source>
</evidence>
<evidence type="ECO:0000259" key="11">
    <source>
        <dbReference type="Pfam" id="PF02803"/>
    </source>
</evidence>
<keyword evidence="6 9" id="KW-0012">Acyltransferase</keyword>
<dbReference type="PROSITE" id="PS00737">
    <property type="entry name" value="THIOLASE_2"/>
    <property type="match status" value="1"/>
</dbReference>
<dbReference type="PIRSF" id="PIRSF000429">
    <property type="entry name" value="Ac-CoA_Ac_transf"/>
    <property type="match status" value="1"/>
</dbReference>
<evidence type="ECO:0000313" key="13">
    <source>
        <dbReference type="Proteomes" id="UP000184330"/>
    </source>
</evidence>
<evidence type="ECO:0000313" key="12">
    <source>
        <dbReference type="EMBL" id="CZR63054.1"/>
    </source>
</evidence>
<dbReference type="InterPro" id="IPR050215">
    <property type="entry name" value="Thiolase-like_sf_Thiolase"/>
</dbReference>
<evidence type="ECO:0000256" key="5">
    <source>
        <dbReference type="ARBA" id="ARBA00022958"/>
    </source>
</evidence>
<dbReference type="InterPro" id="IPR020613">
    <property type="entry name" value="Thiolase_CS"/>
</dbReference>
<dbReference type="AlphaFoldDB" id="A0A1L7XDE6"/>
<keyword evidence="5" id="KW-0630">Potassium</keyword>
<sequence length="407" mass="43754">MASIRTAARKLSQKSSNDVVILAAVRSPVTRAFKGGFKDAYPEDILGPVMAESVRRAKIQPSDVNDVLIGNVLAELGFAKTGRMCLNHSGFPNTTTFHTVNRQCSSSLQAITHLSHAIMAGQIDVALGGGVESMSRNYTTRGIPVDVSPWLRESENKDARDCLMPMGFTSENVAERYGIGRQEQDEFALESHRRAFEARESGHFDREVVPVTIRVRNEETGEETATEVKRDDGIRGGLTLEKLAALKPVFKPEGGSTAGNSSQMSDGASATILARRSWAEEHGLKPIGRFVGTKVAGCAPDEMGISPVFAIPELLKYTGVDLKDVDVIELNEAFASQSLYCIQKLGLDMAKVNPNGGAIAIGHPTGATGARQTATLFNELQRSDKEVGIISMCASTGLGVASLFIRE</sequence>
<dbReference type="PANTHER" id="PTHR43853:SF9">
    <property type="entry name" value="ACETYL-COA C-ACETYLTRANSFERASE"/>
    <property type="match status" value="1"/>
</dbReference>
<dbReference type="EMBL" id="FJOG01000022">
    <property type="protein sequence ID" value="CZR63054.1"/>
    <property type="molecule type" value="Genomic_DNA"/>
</dbReference>
<evidence type="ECO:0000256" key="1">
    <source>
        <dbReference type="ARBA" id="ARBA00001958"/>
    </source>
</evidence>
<evidence type="ECO:0000256" key="2">
    <source>
        <dbReference type="ARBA" id="ARBA00004872"/>
    </source>
</evidence>
<dbReference type="GO" id="GO:0010124">
    <property type="term" value="P:phenylacetate catabolic process"/>
    <property type="evidence" value="ECO:0007669"/>
    <property type="project" value="TreeGrafter"/>
</dbReference>
<feature type="domain" description="Thiolase C-terminal" evidence="11">
    <location>
        <begin position="284"/>
        <end position="404"/>
    </location>
</feature>
<evidence type="ECO:0000256" key="6">
    <source>
        <dbReference type="ARBA" id="ARBA00023315"/>
    </source>
</evidence>
<comment type="catalytic activity">
    <reaction evidence="7">
        <text>an acyl-CoA + acetyl-CoA = a 3-oxoacyl-CoA + CoA</text>
        <dbReference type="Rhea" id="RHEA:21564"/>
        <dbReference type="ChEBI" id="CHEBI:57287"/>
        <dbReference type="ChEBI" id="CHEBI:57288"/>
        <dbReference type="ChEBI" id="CHEBI:58342"/>
        <dbReference type="ChEBI" id="CHEBI:90726"/>
        <dbReference type="EC" id="2.3.1.16"/>
    </reaction>
</comment>
<dbReference type="OrthoDB" id="5404651at2759"/>
<protein>
    <submittedName>
        <fullName evidence="12">Probable acetyl-CoA C-acyltransferase</fullName>
    </submittedName>
</protein>
<evidence type="ECO:0000256" key="7">
    <source>
        <dbReference type="ARBA" id="ARBA00047605"/>
    </source>
</evidence>
<dbReference type="GO" id="GO:0006635">
    <property type="term" value="P:fatty acid beta-oxidation"/>
    <property type="evidence" value="ECO:0007669"/>
    <property type="project" value="TreeGrafter"/>
</dbReference>
<dbReference type="Gene3D" id="3.40.47.10">
    <property type="match status" value="2"/>
</dbReference>
<organism evidence="12 13">
    <name type="scientific">Phialocephala subalpina</name>
    <dbReference type="NCBI Taxonomy" id="576137"/>
    <lineage>
        <taxon>Eukaryota</taxon>
        <taxon>Fungi</taxon>
        <taxon>Dikarya</taxon>
        <taxon>Ascomycota</taxon>
        <taxon>Pezizomycotina</taxon>
        <taxon>Leotiomycetes</taxon>
        <taxon>Helotiales</taxon>
        <taxon>Mollisiaceae</taxon>
        <taxon>Phialocephala</taxon>
        <taxon>Phialocephala fortinii species complex</taxon>
    </lineage>
</organism>
<dbReference type="NCBIfam" id="TIGR01930">
    <property type="entry name" value="AcCoA-C-Actrans"/>
    <property type="match status" value="1"/>
</dbReference>
<dbReference type="CDD" id="cd00751">
    <property type="entry name" value="thiolase"/>
    <property type="match status" value="1"/>
</dbReference>
<feature type="active site" description="Acyl-thioester intermediate" evidence="8">
    <location>
        <position position="104"/>
    </location>
</feature>
<accession>A0A1L7XDE6</accession>
<dbReference type="PROSITE" id="PS00098">
    <property type="entry name" value="THIOLASE_1"/>
    <property type="match status" value="1"/>
</dbReference>
<gene>
    <name evidence="12" type="ORF">PAC_12951</name>
</gene>
<dbReference type="InterPro" id="IPR020615">
    <property type="entry name" value="Thiolase_acyl_enz_int_AS"/>
</dbReference>
<evidence type="ECO:0000256" key="8">
    <source>
        <dbReference type="PIRSR" id="PIRSR000429-1"/>
    </source>
</evidence>
<dbReference type="GO" id="GO:0003988">
    <property type="term" value="F:acetyl-CoA C-acyltransferase activity"/>
    <property type="evidence" value="ECO:0007669"/>
    <property type="project" value="UniProtKB-EC"/>
</dbReference>
<dbReference type="FunFam" id="3.40.47.10:FF:000010">
    <property type="entry name" value="Acetyl-CoA acetyltransferase (Thiolase)"/>
    <property type="match status" value="1"/>
</dbReference>
<evidence type="ECO:0000256" key="9">
    <source>
        <dbReference type="RuleBase" id="RU003557"/>
    </source>
</evidence>
<dbReference type="InterPro" id="IPR020616">
    <property type="entry name" value="Thiolase_N"/>
</dbReference>
<reference evidence="12 13" key="1">
    <citation type="submission" date="2016-03" db="EMBL/GenBank/DDBJ databases">
        <authorList>
            <person name="Ploux O."/>
        </authorList>
    </citation>
    <scope>NUCLEOTIDE SEQUENCE [LARGE SCALE GENOMIC DNA]</scope>
    <source>
        <strain evidence="12 13">UAMH 11012</strain>
    </source>
</reference>
<comment type="similarity">
    <text evidence="3 9">Belongs to the thiolase-like superfamily. Thiolase family.</text>
</comment>
<proteinExistence type="inferred from homology"/>
<dbReference type="Pfam" id="PF02803">
    <property type="entry name" value="Thiolase_C"/>
    <property type="match status" value="1"/>
</dbReference>
<evidence type="ECO:0000259" key="10">
    <source>
        <dbReference type="Pfam" id="PF00108"/>
    </source>
</evidence>
<dbReference type="Proteomes" id="UP000184330">
    <property type="component" value="Unassembled WGS sequence"/>
</dbReference>
<keyword evidence="4 9" id="KW-0808">Transferase</keyword>
<keyword evidence="13" id="KW-1185">Reference proteome</keyword>
<dbReference type="Pfam" id="PF00108">
    <property type="entry name" value="Thiolase_N"/>
    <property type="match status" value="1"/>
</dbReference>
<comment type="pathway">
    <text evidence="2">Lipid metabolism; fatty acid metabolism.</text>
</comment>
<dbReference type="GO" id="GO:0005777">
    <property type="term" value="C:peroxisome"/>
    <property type="evidence" value="ECO:0007669"/>
    <property type="project" value="TreeGrafter"/>
</dbReference>
<dbReference type="SUPFAM" id="SSF53901">
    <property type="entry name" value="Thiolase-like"/>
    <property type="match status" value="2"/>
</dbReference>
<dbReference type="InterPro" id="IPR020617">
    <property type="entry name" value="Thiolase_C"/>
</dbReference>
<dbReference type="PANTHER" id="PTHR43853">
    <property type="entry name" value="3-KETOACYL-COA THIOLASE, PEROXISOMAL"/>
    <property type="match status" value="1"/>
</dbReference>
<feature type="active site" description="Proton acceptor" evidence="8">
    <location>
        <position position="393"/>
    </location>
</feature>
<dbReference type="InterPro" id="IPR002155">
    <property type="entry name" value="Thiolase"/>
</dbReference>
<dbReference type="InterPro" id="IPR016039">
    <property type="entry name" value="Thiolase-like"/>
</dbReference>